<keyword evidence="9 14" id="KW-1133">Transmembrane helix</keyword>
<comment type="cofactor">
    <cofactor evidence="1">
        <name>Fe cation</name>
        <dbReference type="ChEBI" id="CHEBI:24875"/>
    </cofactor>
</comment>
<comment type="subcellular location">
    <subcellularLocation>
        <location evidence="2">Membrane</location>
    </subcellularLocation>
</comment>
<accession>A0A7S4BI56</accession>
<dbReference type="EMBL" id="HBIZ01030354">
    <property type="protein sequence ID" value="CAE0766722.1"/>
    <property type="molecule type" value="Transcribed_RNA"/>
</dbReference>
<dbReference type="InterPro" id="IPR002680">
    <property type="entry name" value="AOX"/>
</dbReference>
<organism evidence="15">
    <name type="scientific">Chrysotila carterae</name>
    <name type="common">Marine alga</name>
    <name type="synonym">Syracosphaera carterae</name>
    <dbReference type="NCBI Taxonomy" id="13221"/>
    <lineage>
        <taxon>Eukaryota</taxon>
        <taxon>Haptista</taxon>
        <taxon>Haptophyta</taxon>
        <taxon>Prymnesiophyceae</taxon>
        <taxon>Isochrysidales</taxon>
        <taxon>Isochrysidaceae</taxon>
        <taxon>Chrysotila</taxon>
    </lineage>
</organism>
<dbReference type="Pfam" id="PF01786">
    <property type="entry name" value="AOX"/>
    <property type="match status" value="1"/>
</dbReference>
<evidence type="ECO:0000256" key="7">
    <source>
        <dbReference type="ARBA" id="ARBA00022723"/>
    </source>
</evidence>
<evidence type="ECO:0000256" key="6">
    <source>
        <dbReference type="ARBA" id="ARBA00022692"/>
    </source>
</evidence>
<gene>
    <name evidence="15" type="ORF">PCAR00345_LOCUS19334</name>
</gene>
<sequence length="575" mass="63656">MHSTYFRLLDASRSRSALIVIAAGILFADAATVGTVRVPNLLPSHLRHGKQASRMTTRARASASRLRAPVLAAPVDVQDDLEQLSQERSEILEKLKIVEQRIIAATQAQKEEDERAAMGKHNDELLEQELPPSEEQSVDQAAAIETLIAAGVAVESAAASYCPSFGYLSKSGGNYVRTNASVPGGVPSGLLDLGFRNFKRELNELTTSIRRFVQGDSAEPLVVSQTNPMENAEVMALREALRNLTLSNEAVWDREKSRPSVEAPLVLTIPYYVLCYALDYCFDGRPLARFWFLETVARMPYFSYITMLHLYETLGWWRRSAETKRVHFAEEWNEFNHLMIMESLGGDQRWVDRFLAQHAAIVYFIVLTLLWLVSPTLSYNFSELIEAHAVDTYGEFVDANEALLKQIPPPTVAKAYYESDDLYFFDEFQTARPRGSRRPKISSLYDVFSCVRDDEAMRTRAPFHTLRAEHVATMRACQDPTVKRNAPGVERAIAITAAVAAAAVFLFTGAPAAIEEGAEAFAAEGVAEGLTEGLAESLQETTETGVSAFRNVAEQAVRSATAAIEAFVELLLGNA</sequence>
<dbReference type="PANTHER" id="PTHR31803:SF19">
    <property type="entry name" value="UBIQUINOL OXIDASE"/>
    <property type="match status" value="1"/>
</dbReference>
<feature type="coiled-coil region" evidence="13">
    <location>
        <begin position="81"/>
        <end position="128"/>
    </location>
</feature>
<evidence type="ECO:0000256" key="11">
    <source>
        <dbReference type="ARBA" id="ARBA00023004"/>
    </source>
</evidence>
<evidence type="ECO:0000256" key="10">
    <source>
        <dbReference type="ARBA" id="ARBA00023002"/>
    </source>
</evidence>
<evidence type="ECO:0000313" key="15">
    <source>
        <dbReference type="EMBL" id="CAE0766722.1"/>
    </source>
</evidence>
<feature type="transmembrane region" description="Helical" evidence="14">
    <location>
        <begin position="492"/>
        <end position="514"/>
    </location>
</feature>
<comment type="similarity">
    <text evidence="3">Belongs to the alternative oxidase family.</text>
</comment>
<protein>
    <recommendedName>
        <fullName evidence="16">Ubiquinol oxidase</fullName>
    </recommendedName>
</protein>
<dbReference type="GO" id="GO:0016020">
    <property type="term" value="C:membrane"/>
    <property type="evidence" value="ECO:0007669"/>
    <property type="project" value="UniProtKB-SubCell"/>
</dbReference>
<evidence type="ECO:0000256" key="8">
    <source>
        <dbReference type="ARBA" id="ARBA00022982"/>
    </source>
</evidence>
<evidence type="ECO:0008006" key="16">
    <source>
        <dbReference type="Google" id="ProtNLM"/>
    </source>
</evidence>
<evidence type="ECO:0000256" key="12">
    <source>
        <dbReference type="ARBA" id="ARBA00023136"/>
    </source>
</evidence>
<keyword evidence="6 14" id="KW-0812">Transmembrane</keyword>
<evidence type="ECO:0000256" key="5">
    <source>
        <dbReference type="ARBA" id="ARBA00022660"/>
    </source>
</evidence>
<keyword evidence="7" id="KW-0479">Metal-binding</keyword>
<dbReference type="AlphaFoldDB" id="A0A7S4BI56"/>
<keyword evidence="11" id="KW-0408">Iron</keyword>
<keyword evidence="12 14" id="KW-0472">Membrane</keyword>
<keyword evidence="4" id="KW-0813">Transport</keyword>
<reference evidence="15" key="1">
    <citation type="submission" date="2021-01" db="EMBL/GenBank/DDBJ databases">
        <authorList>
            <person name="Corre E."/>
            <person name="Pelletier E."/>
            <person name="Niang G."/>
            <person name="Scheremetjew M."/>
            <person name="Finn R."/>
            <person name="Kale V."/>
            <person name="Holt S."/>
            <person name="Cochrane G."/>
            <person name="Meng A."/>
            <person name="Brown T."/>
            <person name="Cohen L."/>
        </authorList>
    </citation>
    <scope>NUCLEOTIDE SEQUENCE</scope>
    <source>
        <strain evidence="15">CCMP645</strain>
    </source>
</reference>
<evidence type="ECO:0000256" key="2">
    <source>
        <dbReference type="ARBA" id="ARBA00004370"/>
    </source>
</evidence>
<evidence type="ECO:0000256" key="4">
    <source>
        <dbReference type="ARBA" id="ARBA00022448"/>
    </source>
</evidence>
<evidence type="ECO:0000256" key="13">
    <source>
        <dbReference type="SAM" id="Coils"/>
    </source>
</evidence>
<evidence type="ECO:0000256" key="1">
    <source>
        <dbReference type="ARBA" id="ARBA00001962"/>
    </source>
</evidence>
<keyword evidence="10" id="KW-0560">Oxidoreductase</keyword>
<dbReference type="InterPro" id="IPR038659">
    <property type="entry name" value="AOX_sf"/>
</dbReference>
<evidence type="ECO:0000256" key="14">
    <source>
        <dbReference type="SAM" id="Phobius"/>
    </source>
</evidence>
<keyword evidence="5" id="KW-0679">Respiratory chain</keyword>
<dbReference type="CDD" id="cd01053">
    <property type="entry name" value="AOX"/>
    <property type="match status" value="1"/>
</dbReference>
<dbReference type="GO" id="GO:0046872">
    <property type="term" value="F:metal ion binding"/>
    <property type="evidence" value="ECO:0007669"/>
    <property type="project" value="UniProtKB-KW"/>
</dbReference>
<proteinExistence type="inferred from homology"/>
<keyword evidence="8" id="KW-0249">Electron transport</keyword>
<dbReference type="GO" id="GO:0010230">
    <property type="term" value="P:alternative respiration"/>
    <property type="evidence" value="ECO:0007669"/>
    <property type="project" value="TreeGrafter"/>
</dbReference>
<feature type="transmembrane region" description="Helical" evidence="14">
    <location>
        <begin position="354"/>
        <end position="373"/>
    </location>
</feature>
<evidence type="ECO:0000256" key="3">
    <source>
        <dbReference type="ARBA" id="ARBA00008388"/>
    </source>
</evidence>
<keyword evidence="13" id="KW-0175">Coiled coil</keyword>
<dbReference type="GO" id="GO:0005739">
    <property type="term" value="C:mitochondrion"/>
    <property type="evidence" value="ECO:0007669"/>
    <property type="project" value="TreeGrafter"/>
</dbReference>
<name>A0A7S4BI56_CHRCT</name>
<dbReference type="GO" id="GO:0009916">
    <property type="term" value="F:alternative oxidase activity"/>
    <property type="evidence" value="ECO:0007669"/>
    <property type="project" value="InterPro"/>
</dbReference>
<dbReference type="PANTHER" id="PTHR31803">
    <property type="entry name" value="ALTERNATIVE OXIDASE"/>
    <property type="match status" value="1"/>
</dbReference>
<dbReference type="Gene3D" id="1.20.1260.140">
    <property type="entry name" value="Alternative oxidase"/>
    <property type="match status" value="1"/>
</dbReference>
<evidence type="ECO:0000256" key="9">
    <source>
        <dbReference type="ARBA" id="ARBA00022989"/>
    </source>
</evidence>